<dbReference type="Proteomes" id="UP000294692">
    <property type="component" value="Unassembled WGS sequence"/>
</dbReference>
<comment type="caution">
    <text evidence="1">The sequence shown here is derived from an EMBL/GenBank/DDBJ whole genome shotgun (WGS) entry which is preliminary data.</text>
</comment>
<reference evidence="1 2" key="1">
    <citation type="submission" date="2019-03" db="EMBL/GenBank/DDBJ databases">
        <title>Genomic Encyclopedia of Type Strains, Phase IV (KMG-IV): sequencing the most valuable type-strain genomes for metagenomic binning, comparative biology and taxonomic classification.</title>
        <authorList>
            <person name="Goeker M."/>
        </authorList>
    </citation>
    <scope>NUCLEOTIDE SEQUENCE [LARGE SCALE GENOMIC DNA]</scope>
    <source>
        <strain evidence="1 2">DSM 100048</strain>
    </source>
</reference>
<proteinExistence type="predicted"/>
<name>A0A4V2VQA9_9BURK</name>
<keyword evidence="2" id="KW-1185">Reference proteome</keyword>
<gene>
    <name evidence="1" type="ORF">EV686_11087</name>
</gene>
<evidence type="ECO:0000313" key="2">
    <source>
        <dbReference type="Proteomes" id="UP000294692"/>
    </source>
</evidence>
<organism evidence="1 2">
    <name type="scientific">Paracandidimonas soli</name>
    <dbReference type="NCBI Taxonomy" id="1917182"/>
    <lineage>
        <taxon>Bacteria</taxon>
        <taxon>Pseudomonadati</taxon>
        <taxon>Pseudomonadota</taxon>
        <taxon>Betaproteobacteria</taxon>
        <taxon>Burkholderiales</taxon>
        <taxon>Alcaligenaceae</taxon>
        <taxon>Paracandidimonas</taxon>
    </lineage>
</organism>
<protein>
    <submittedName>
        <fullName evidence="1">Uncharacterized protein</fullName>
    </submittedName>
</protein>
<evidence type="ECO:0000313" key="1">
    <source>
        <dbReference type="EMBL" id="TCU93919.1"/>
    </source>
</evidence>
<accession>A0A4V2VQA9</accession>
<sequence length="182" mass="20193">MGCTYLHFRNHHPRSYRRDPTCIGGIMTGKSSEQITSAEQAAWHAGLDEGRSQKELEIQDAWHDGITAGRKIERNNVAAQAQRPARIAAWRTVDSDGRPLTDWIDGAPAPNERSAWYGGHIELAYTAPALPSEQLIQAAIGSSPEPLRHLGAWLATVLDEHQWAKAERMLLEAVRAAAKEQR</sequence>
<dbReference type="EMBL" id="SMBX01000010">
    <property type="protein sequence ID" value="TCU93919.1"/>
    <property type="molecule type" value="Genomic_DNA"/>
</dbReference>
<dbReference type="AlphaFoldDB" id="A0A4V2VQA9"/>